<feature type="domain" description="Peptidase C45 hydrolase" evidence="1">
    <location>
        <begin position="104"/>
        <end position="318"/>
    </location>
</feature>
<accession>A0A1F6MCF3</accession>
<dbReference type="Proteomes" id="UP000176413">
    <property type="component" value="Unassembled WGS sequence"/>
</dbReference>
<dbReference type="PANTHER" id="PTHR34180">
    <property type="entry name" value="PEPTIDASE C45"/>
    <property type="match status" value="1"/>
</dbReference>
<dbReference type="NCBIfam" id="NF040521">
    <property type="entry name" value="C45_proenzyme"/>
    <property type="match status" value="1"/>
</dbReference>
<gene>
    <name evidence="2" type="ORF">A3D53_01505</name>
</gene>
<evidence type="ECO:0000313" key="2">
    <source>
        <dbReference type="EMBL" id="OGH69250.1"/>
    </source>
</evidence>
<dbReference type="Pfam" id="PF03417">
    <property type="entry name" value="AAT"/>
    <property type="match status" value="1"/>
</dbReference>
<evidence type="ECO:0000313" key="3">
    <source>
        <dbReference type="Proteomes" id="UP000176413"/>
    </source>
</evidence>
<dbReference type="InterPro" id="IPR047794">
    <property type="entry name" value="C45_proenzyme-like"/>
</dbReference>
<dbReference type="EMBL" id="MFQA01000009">
    <property type="protein sequence ID" value="OGH69250.1"/>
    <property type="molecule type" value="Genomic_DNA"/>
</dbReference>
<dbReference type="InterPro" id="IPR005079">
    <property type="entry name" value="Peptidase_C45_hydrolase"/>
</dbReference>
<sequence>MIPYIEVAGDAKKIGEAIGEHLRDDIVVALQRFEKRFKHTPKLWAWKKKLASIAKKFFPEYIKELQGIADGARQPFDRFLSFSFEEELAYHDSCSTLAINIGHTVLFGHNEDWDHPMPLYVIKAKPKKGPAFLSVSYAGQLPGMSATINDAGFVYSANSIATPFHNNGLPKIYCLRGLATARSLDQALNIISAHDRSSGNSSVIVFKKQLYILEWSPTKIALERCVPWVAHANRFILPEMKNEQSSASRGSTSDKRLAHMWDWFVCTPRVTAQEMKNVLSDHSDPKHSLCRHNKDDQTVASVVIDTEKKEMQVAYGQPCISPFQKFWL</sequence>
<proteinExistence type="predicted"/>
<dbReference type="PANTHER" id="PTHR34180:SF1">
    <property type="entry name" value="BETA-ALANYL-DOPAMINE_CARCININE HYDROLASE"/>
    <property type="match status" value="1"/>
</dbReference>
<reference evidence="2 3" key="1">
    <citation type="journal article" date="2016" name="Nat. Commun.">
        <title>Thousands of microbial genomes shed light on interconnected biogeochemical processes in an aquifer system.</title>
        <authorList>
            <person name="Anantharaman K."/>
            <person name="Brown C.T."/>
            <person name="Hug L.A."/>
            <person name="Sharon I."/>
            <person name="Castelle C.J."/>
            <person name="Probst A.J."/>
            <person name="Thomas B.C."/>
            <person name="Singh A."/>
            <person name="Wilkins M.J."/>
            <person name="Karaoz U."/>
            <person name="Brodie E.L."/>
            <person name="Williams K.H."/>
            <person name="Hubbard S.S."/>
            <person name="Banfield J.F."/>
        </authorList>
    </citation>
    <scope>NUCLEOTIDE SEQUENCE [LARGE SCALE GENOMIC DNA]</scope>
</reference>
<comment type="caution">
    <text evidence="2">The sequence shown here is derived from an EMBL/GenBank/DDBJ whole genome shotgun (WGS) entry which is preliminary data.</text>
</comment>
<dbReference type="InterPro" id="IPR047801">
    <property type="entry name" value="Peptidase_C45"/>
</dbReference>
<protein>
    <recommendedName>
        <fullName evidence="1">Peptidase C45 hydrolase domain-containing protein</fullName>
    </recommendedName>
</protein>
<organism evidence="2 3">
    <name type="scientific">Candidatus Magasanikbacteria bacterium RIFCSPHIGHO2_02_FULL_45_10</name>
    <dbReference type="NCBI Taxonomy" id="1798679"/>
    <lineage>
        <taxon>Bacteria</taxon>
        <taxon>Candidatus Magasanikiibacteriota</taxon>
    </lineage>
</organism>
<dbReference type="AlphaFoldDB" id="A0A1F6MCF3"/>
<name>A0A1F6MCF3_9BACT</name>
<evidence type="ECO:0000259" key="1">
    <source>
        <dbReference type="Pfam" id="PF03417"/>
    </source>
</evidence>
<dbReference type="Gene3D" id="3.60.60.10">
    <property type="entry name" value="Penicillin V Acylase, Chain A"/>
    <property type="match status" value="1"/>
</dbReference>